<feature type="transmembrane region" description="Helical" evidence="7">
    <location>
        <begin position="517"/>
        <end position="535"/>
    </location>
</feature>
<dbReference type="PANTHER" id="PTHR23511">
    <property type="entry name" value="SYNAPTIC VESICLE GLYCOPROTEIN 2"/>
    <property type="match status" value="1"/>
</dbReference>
<feature type="transmembrane region" description="Helical" evidence="7">
    <location>
        <begin position="138"/>
        <end position="161"/>
    </location>
</feature>
<evidence type="ECO:0000256" key="1">
    <source>
        <dbReference type="ARBA" id="ARBA00004141"/>
    </source>
</evidence>
<feature type="transmembrane region" description="Helical" evidence="7">
    <location>
        <begin position="454"/>
        <end position="476"/>
    </location>
</feature>
<evidence type="ECO:0000256" key="6">
    <source>
        <dbReference type="ARBA" id="ARBA00023136"/>
    </source>
</evidence>
<proteinExistence type="inferred from homology"/>
<dbReference type="EMBL" id="UFQT01000630">
    <property type="protein sequence ID" value="SSX25893.1"/>
    <property type="molecule type" value="Genomic_DNA"/>
</dbReference>
<keyword evidence="5 7" id="KW-1133">Transmembrane helix</keyword>
<dbReference type="PROSITE" id="PS50850">
    <property type="entry name" value="MFS"/>
    <property type="match status" value="1"/>
</dbReference>
<dbReference type="VEuPathDB" id="VectorBase:CSON012879"/>
<feature type="transmembrane region" description="Helical" evidence="7">
    <location>
        <begin position="167"/>
        <end position="184"/>
    </location>
</feature>
<keyword evidence="6 7" id="KW-0472">Membrane</keyword>
<name>A0A336MAT0_CULSO</name>
<feature type="transmembrane region" description="Helical" evidence="7">
    <location>
        <begin position="430"/>
        <end position="448"/>
    </location>
</feature>
<feature type="transmembrane region" description="Helical" evidence="7">
    <location>
        <begin position="71"/>
        <end position="94"/>
    </location>
</feature>
<protein>
    <submittedName>
        <fullName evidence="9">CSON012879 protein</fullName>
    </submittedName>
</protein>
<evidence type="ECO:0000256" key="7">
    <source>
        <dbReference type="SAM" id="Phobius"/>
    </source>
</evidence>
<dbReference type="SUPFAM" id="SSF103473">
    <property type="entry name" value="MFS general substrate transporter"/>
    <property type="match status" value="1"/>
</dbReference>
<keyword evidence="4 7" id="KW-0812">Transmembrane</keyword>
<evidence type="ECO:0000313" key="9">
    <source>
        <dbReference type="EMBL" id="SSX25893.1"/>
    </source>
</evidence>
<dbReference type="PANTHER" id="PTHR23511:SF35">
    <property type="entry name" value="MAJOR FACILITATOR SUPERFAMILY (MFS) PROFILE DOMAIN-CONTAINING PROTEIN"/>
    <property type="match status" value="1"/>
</dbReference>
<dbReference type="AlphaFoldDB" id="A0A336MAT0"/>
<comment type="subcellular location">
    <subcellularLocation>
        <location evidence="1">Membrane</location>
        <topology evidence="1">Multi-pass membrane protein</topology>
    </subcellularLocation>
</comment>
<feature type="transmembrane region" description="Helical" evidence="7">
    <location>
        <begin position="398"/>
        <end position="418"/>
    </location>
</feature>
<dbReference type="GO" id="GO:0022857">
    <property type="term" value="F:transmembrane transporter activity"/>
    <property type="evidence" value="ECO:0007669"/>
    <property type="project" value="InterPro"/>
</dbReference>
<feature type="domain" description="Major facilitator superfamily (MFS) profile" evidence="8">
    <location>
        <begin position="70"/>
        <end position="538"/>
    </location>
</feature>
<dbReference type="InterPro" id="IPR005828">
    <property type="entry name" value="MFS_sugar_transport-like"/>
</dbReference>
<sequence>MGSVEKGDNLIEMRHKIDNDDERVNEKLLGGVKKIAVMGATRTSVGPTEKSKVYTLNEALEYAGDGLFHKYLILVCGLCMMGVITETLVMSYIISSAECDLSLSMTDKGLLTGAAFFGVVISSHFWGILSDAWGRRNVLLVAVCGCFAASLCSCFSPNALMLILTRTFVGLFVAANAAVSYAYLGEFHSDKTRSKAVTMSGVFMAFGMIYLPALAWAIIPLGRTHKFVMPFVGLELASWRIYLILVSLLNGLVLLGLVFLPESPKFLLSKGKSKETIEVLQKVYKWNGKSKDFNITELQLEDEEAVSKTEKLNPFMVVWTQTIALFKREHVVNTFKTCFLMAGIFFASSGLYLWTPDILNNIFQYKNESLTTCDALKIAYESKNNTQPTDCSDQNIDTFPFIATLGMSIVFALCYFLNGLIVNCVGKRNLLMFWTTVCGLSSIVLIWAAEFHTILVFMLILLTSGCCGSLISAIAFDLFPTSIKAMALSLILMCGRLFAGLGSNLIGYLLLINCDSVFWIVGAALLGCTCVGFTIPGP</sequence>
<organism evidence="9">
    <name type="scientific">Culicoides sonorensis</name>
    <name type="common">Biting midge</name>
    <dbReference type="NCBI Taxonomy" id="179676"/>
    <lineage>
        <taxon>Eukaryota</taxon>
        <taxon>Metazoa</taxon>
        <taxon>Ecdysozoa</taxon>
        <taxon>Arthropoda</taxon>
        <taxon>Hexapoda</taxon>
        <taxon>Insecta</taxon>
        <taxon>Pterygota</taxon>
        <taxon>Neoptera</taxon>
        <taxon>Endopterygota</taxon>
        <taxon>Diptera</taxon>
        <taxon>Nematocera</taxon>
        <taxon>Chironomoidea</taxon>
        <taxon>Ceratopogonidae</taxon>
        <taxon>Ceratopogoninae</taxon>
        <taxon>Culicoides</taxon>
        <taxon>Monoculicoides</taxon>
    </lineage>
</organism>
<reference evidence="9" key="1">
    <citation type="submission" date="2018-07" db="EMBL/GenBank/DDBJ databases">
        <authorList>
            <person name="Quirk P.G."/>
            <person name="Krulwich T.A."/>
        </authorList>
    </citation>
    <scope>NUCLEOTIDE SEQUENCE</scope>
</reference>
<keyword evidence="3" id="KW-0813">Transport</keyword>
<comment type="similarity">
    <text evidence="2">Belongs to the major facilitator superfamily.</text>
</comment>
<dbReference type="GO" id="GO:0016020">
    <property type="term" value="C:membrane"/>
    <property type="evidence" value="ECO:0007669"/>
    <property type="project" value="UniProtKB-SubCell"/>
</dbReference>
<feature type="transmembrane region" description="Helical" evidence="7">
    <location>
        <begin position="239"/>
        <end position="260"/>
    </location>
</feature>
<accession>A0A336MAT0</accession>
<evidence type="ECO:0000259" key="8">
    <source>
        <dbReference type="PROSITE" id="PS50850"/>
    </source>
</evidence>
<feature type="transmembrane region" description="Helical" evidence="7">
    <location>
        <begin position="196"/>
        <end position="219"/>
    </location>
</feature>
<dbReference type="Pfam" id="PF00083">
    <property type="entry name" value="Sugar_tr"/>
    <property type="match status" value="1"/>
</dbReference>
<feature type="transmembrane region" description="Helical" evidence="7">
    <location>
        <begin position="488"/>
        <end position="511"/>
    </location>
</feature>
<evidence type="ECO:0000256" key="4">
    <source>
        <dbReference type="ARBA" id="ARBA00022692"/>
    </source>
</evidence>
<dbReference type="Gene3D" id="1.20.1250.20">
    <property type="entry name" value="MFS general substrate transporter like domains"/>
    <property type="match status" value="1"/>
</dbReference>
<evidence type="ECO:0000256" key="3">
    <source>
        <dbReference type="ARBA" id="ARBA00022448"/>
    </source>
</evidence>
<feature type="transmembrane region" description="Helical" evidence="7">
    <location>
        <begin position="337"/>
        <end position="355"/>
    </location>
</feature>
<evidence type="ECO:0000256" key="5">
    <source>
        <dbReference type="ARBA" id="ARBA00022989"/>
    </source>
</evidence>
<dbReference type="InterPro" id="IPR020846">
    <property type="entry name" value="MFS_dom"/>
</dbReference>
<feature type="transmembrane region" description="Helical" evidence="7">
    <location>
        <begin position="109"/>
        <end position="129"/>
    </location>
</feature>
<gene>
    <name evidence="9" type="primary">CSON012879</name>
</gene>
<dbReference type="CDD" id="cd06174">
    <property type="entry name" value="MFS"/>
    <property type="match status" value="1"/>
</dbReference>
<evidence type="ECO:0000256" key="2">
    <source>
        <dbReference type="ARBA" id="ARBA00008335"/>
    </source>
</evidence>
<dbReference type="InterPro" id="IPR036259">
    <property type="entry name" value="MFS_trans_sf"/>
</dbReference>